<organism evidence="1">
    <name type="scientific">Phlegmariurus squarrosus</name>
    <name type="common">Rock tassel fern</name>
    <name type="synonym">Lycopodium squarrosum</name>
    <dbReference type="NCBI Taxonomy" id="73615"/>
    <lineage>
        <taxon>Eukaryota</taxon>
        <taxon>Viridiplantae</taxon>
        <taxon>Streptophyta</taxon>
        <taxon>Embryophyta</taxon>
        <taxon>Tracheophyta</taxon>
        <taxon>Lycopodiopsida</taxon>
        <taxon>Lycopodiales</taxon>
        <taxon>Lycopodiaceae</taxon>
        <taxon>Huperzioideae</taxon>
        <taxon>Phlegmariurus</taxon>
    </lineage>
</organism>
<dbReference type="RefSeq" id="YP_006234260.1">
    <property type="nucleotide sequence ID" value="NC_017755.1"/>
</dbReference>
<gene>
    <name evidence="1" type="primary">ORF121</name>
    <name evidence="1" type="ORF">HusqMp17</name>
</gene>
<evidence type="ECO:0000313" key="1">
    <source>
        <dbReference type="EMBL" id="AEV55735.1"/>
    </source>
</evidence>
<geneLocation type="mitochondrion" evidence="1"/>
<sequence length="121" mass="14019">MPVYQNFYLSSCPTYVYPFYCTYDPGNLLAYFEPYKALSFPYLKLPKAPSMPLDIISTCLFLKFQVIISNLLPNANLVTNKIDFYPSIKLPGYHIPMFFGKKNGIHREKTLGLTFYVYVCL</sequence>
<protein>
    <submittedName>
        <fullName evidence="1">Uncharacterized protein</fullName>
    </submittedName>
</protein>
<dbReference type="GeneID" id="12354543"/>
<reference evidence="1" key="1">
    <citation type="journal article" date="2012" name="PLoS ONE">
        <title>The Mitochondrial Genome of the Lycophyte Huperzia squarrosa: The Most Archaic Form in Vascular Plants.</title>
        <authorList>
            <person name="Liu Y."/>
            <person name="Wang B."/>
            <person name="Cui P."/>
            <person name="Li L."/>
            <person name="Xue J.Y."/>
            <person name="Yu J."/>
            <person name="Qiu Y.L."/>
        </authorList>
    </citation>
    <scope>NUCLEOTIDE SEQUENCE</scope>
</reference>
<dbReference type="EMBL" id="JQ002659">
    <property type="protein sequence ID" value="AEV55735.1"/>
    <property type="molecule type" value="Genomic_DNA"/>
</dbReference>
<proteinExistence type="predicted"/>
<keyword evidence="1" id="KW-0496">Mitochondrion</keyword>
<dbReference type="AlphaFoldDB" id="H9M828"/>
<accession>H9M828</accession>
<name>H9M828_PHLSQ</name>